<keyword evidence="7 9" id="KW-0808">Transferase</keyword>
<evidence type="ECO:0000256" key="7">
    <source>
        <dbReference type="ARBA" id="ARBA00022679"/>
    </source>
</evidence>
<dbReference type="Gene3D" id="3.40.50.2020">
    <property type="match status" value="1"/>
</dbReference>
<comment type="function">
    <text evidence="1 9">Catalyzes the transfer of a ribosyl phosphate group from 5-phosphoribose 1-diphosphate to orotate, leading to the formation of orotidine monophosphate (OMP).</text>
</comment>
<evidence type="ECO:0000256" key="6">
    <source>
        <dbReference type="ARBA" id="ARBA00022676"/>
    </source>
</evidence>
<sequence>MKPDDSVSANATRDAMAQEFVQFAIESGVLRFGEFKTKAGRLSPYFFNAGLFDDGAKIGRLAQFYAQALLASGIEFDVIFGPAYKGIPLGAAVSVELARLGYNKPFAYNRKEAKDHGEGGVLVGAPLKGRVLIVDDVISAGTAVRESIALIRSAGATPHAVVIALDRQERATENGEDVSWSAVQYVRDTLGLQVCAIAQLAHLLQHLQRDDNFLSHWQAVSAYRTRYGIEEG</sequence>
<comment type="subunit">
    <text evidence="4 9">Homodimer.</text>
</comment>
<comment type="catalytic activity">
    <reaction evidence="9">
        <text>orotidine 5'-phosphate + diphosphate = orotate + 5-phospho-alpha-D-ribose 1-diphosphate</text>
        <dbReference type="Rhea" id="RHEA:10380"/>
        <dbReference type="ChEBI" id="CHEBI:30839"/>
        <dbReference type="ChEBI" id="CHEBI:33019"/>
        <dbReference type="ChEBI" id="CHEBI:57538"/>
        <dbReference type="ChEBI" id="CHEBI:58017"/>
        <dbReference type="EC" id="2.4.2.10"/>
    </reaction>
</comment>
<accession>A0ABV2QG50</accession>
<dbReference type="Proteomes" id="UP001549320">
    <property type="component" value="Unassembled WGS sequence"/>
</dbReference>
<dbReference type="SUPFAM" id="SSF53271">
    <property type="entry name" value="PRTase-like"/>
    <property type="match status" value="1"/>
</dbReference>
<evidence type="ECO:0000256" key="4">
    <source>
        <dbReference type="ARBA" id="ARBA00011738"/>
    </source>
</evidence>
<evidence type="ECO:0000313" key="12">
    <source>
        <dbReference type="Proteomes" id="UP001549320"/>
    </source>
</evidence>
<evidence type="ECO:0000256" key="2">
    <source>
        <dbReference type="ARBA" id="ARBA00004889"/>
    </source>
</evidence>
<feature type="binding site" evidence="9">
    <location>
        <position position="167"/>
    </location>
    <ligand>
        <name>orotate</name>
        <dbReference type="ChEBI" id="CHEBI:30839"/>
    </ligand>
</feature>
<dbReference type="HAMAP" id="MF_01208">
    <property type="entry name" value="PyrE"/>
    <property type="match status" value="1"/>
</dbReference>
<keyword evidence="6 9" id="KW-0328">Glycosyltransferase</keyword>
<comment type="similarity">
    <text evidence="3 9">Belongs to the purine/pyrimidine phosphoribosyltransferase family. PyrE subfamily.</text>
</comment>
<feature type="binding site" description="in other chain" evidence="9">
    <location>
        <position position="111"/>
    </location>
    <ligand>
        <name>5-phospho-alpha-D-ribose 1-diphosphate</name>
        <dbReference type="ChEBI" id="CHEBI:58017"/>
        <note>ligand shared between dimeric partners</note>
    </ligand>
</feature>
<feature type="binding site" description="in other chain" evidence="9">
    <location>
        <begin position="135"/>
        <end position="143"/>
    </location>
    <ligand>
        <name>5-phospho-alpha-D-ribose 1-diphosphate</name>
        <dbReference type="ChEBI" id="CHEBI:58017"/>
        <note>ligand shared between dimeric partners</note>
    </ligand>
</feature>
<evidence type="ECO:0000256" key="3">
    <source>
        <dbReference type="ARBA" id="ARBA00006340"/>
    </source>
</evidence>
<proteinExistence type="inferred from homology"/>
<comment type="pathway">
    <text evidence="2 9">Pyrimidine metabolism; UMP biosynthesis via de novo pathway; UMP from orotate: step 1/2.</text>
</comment>
<feature type="binding site" evidence="9">
    <location>
        <position position="114"/>
    </location>
    <ligand>
        <name>5-phospho-alpha-D-ribose 1-diphosphate</name>
        <dbReference type="ChEBI" id="CHEBI:58017"/>
        <note>ligand shared between dimeric partners</note>
    </ligand>
</feature>
<reference evidence="11 12" key="1">
    <citation type="submission" date="2024-06" db="EMBL/GenBank/DDBJ databases">
        <title>Sorghum-associated microbial communities from plants grown in Nebraska, USA.</title>
        <authorList>
            <person name="Schachtman D."/>
        </authorList>
    </citation>
    <scope>NUCLEOTIDE SEQUENCE [LARGE SCALE GENOMIC DNA]</scope>
    <source>
        <strain evidence="11 12">2709</strain>
    </source>
</reference>
<dbReference type="EMBL" id="JBEPSH010000013">
    <property type="protein sequence ID" value="MET4579995.1"/>
    <property type="molecule type" value="Genomic_DNA"/>
</dbReference>
<organism evidence="11 12">
    <name type="scientific">Ottowia thiooxydans</name>
    <dbReference type="NCBI Taxonomy" id="219182"/>
    <lineage>
        <taxon>Bacteria</taxon>
        <taxon>Pseudomonadati</taxon>
        <taxon>Pseudomonadota</taxon>
        <taxon>Betaproteobacteria</taxon>
        <taxon>Burkholderiales</taxon>
        <taxon>Comamonadaceae</taxon>
        <taxon>Ottowia</taxon>
    </lineage>
</organism>
<keyword evidence="12" id="KW-1185">Reference proteome</keyword>
<dbReference type="InterPro" id="IPR000836">
    <property type="entry name" value="PRTase_dom"/>
</dbReference>
<protein>
    <recommendedName>
        <fullName evidence="5 9">Orotate phosphoribosyltransferase</fullName>
        <shortName evidence="9">OPRT</shortName>
        <shortName evidence="9">OPRTase</shortName>
        <ecNumber evidence="5 9">2.4.2.10</ecNumber>
    </recommendedName>
</protein>
<dbReference type="CDD" id="cd06223">
    <property type="entry name" value="PRTases_typeI"/>
    <property type="match status" value="1"/>
</dbReference>
<dbReference type="EC" id="2.4.2.10" evidence="5 9"/>
<feature type="domain" description="Phosphoribosyltransferase" evidence="10">
    <location>
        <begin position="58"/>
        <end position="171"/>
    </location>
</feature>
<feature type="binding site" evidence="9">
    <location>
        <position position="116"/>
    </location>
    <ligand>
        <name>5-phospho-alpha-D-ribose 1-diphosphate</name>
        <dbReference type="ChEBI" id="CHEBI:58017"/>
        <note>ligand shared between dimeric partners</note>
    </ligand>
</feature>
<dbReference type="GO" id="GO:0004588">
    <property type="term" value="F:orotate phosphoribosyltransferase activity"/>
    <property type="evidence" value="ECO:0007669"/>
    <property type="project" value="UniProtKB-EC"/>
</dbReference>
<comment type="caution">
    <text evidence="11">The sequence shown here is derived from an EMBL/GenBank/DDBJ whole genome shotgun (WGS) entry which is preliminary data.</text>
</comment>
<feature type="binding site" evidence="9">
    <location>
        <position position="110"/>
    </location>
    <ligand>
        <name>5-phospho-alpha-D-ribose 1-diphosphate</name>
        <dbReference type="ChEBI" id="CHEBI:58017"/>
        <note>ligand shared between dimeric partners</note>
    </ligand>
</feature>
<feature type="binding site" description="in other chain" evidence="9">
    <location>
        <position position="38"/>
    </location>
    <ligand>
        <name>5-phospho-alpha-D-ribose 1-diphosphate</name>
        <dbReference type="ChEBI" id="CHEBI:58017"/>
        <note>ligand shared between dimeric partners</note>
    </ligand>
</feature>
<feature type="binding site" evidence="9">
    <location>
        <position position="139"/>
    </location>
    <ligand>
        <name>orotate</name>
        <dbReference type="ChEBI" id="CHEBI:30839"/>
    </ligand>
</feature>
<dbReference type="Pfam" id="PF00156">
    <property type="entry name" value="Pribosyltran"/>
    <property type="match status" value="1"/>
</dbReference>
<dbReference type="NCBIfam" id="TIGR00336">
    <property type="entry name" value="pyrE"/>
    <property type="match status" value="1"/>
</dbReference>
<dbReference type="PANTHER" id="PTHR46683:SF1">
    <property type="entry name" value="OROTATE PHOSPHORIBOSYLTRANSFERASE 1-RELATED"/>
    <property type="match status" value="1"/>
</dbReference>
<keyword evidence="8 9" id="KW-0665">Pyrimidine biosynthesis</keyword>
<dbReference type="InterPro" id="IPR004467">
    <property type="entry name" value="Or_phspho_trans_dom"/>
</dbReference>
<evidence type="ECO:0000259" key="10">
    <source>
        <dbReference type="Pfam" id="PF00156"/>
    </source>
</evidence>
<keyword evidence="9" id="KW-0460">Magnesium</keyword>
<comment type="cofactor">
    <cofactor evidence="9">
        <name>Mg(2+)</name>
        <dbReference type="ChEBI" id="CHEBI:18420"/>
    </cofactor>
</comment>
<dbReference type="InterPro" id="IPR029057">
    <property type="entry name" value="PRTase-like"/>
</dbReference>
<evidence type="ECO:0000313" key="11">
    <source>
        <dbReference type="EMBL" id="MET4579995.1"/>
    </source>
</evidence>
<evidence type="ECO:0000256" key="8">
    <source>
        <dbReference type="ARBA" id="ARBA00022975"/>
    </source>
</evidence>
<dbReference type="RefSeq" id="WP_354448580.1">
    <property type="nucleotide sequence ID" value="NZ_JBEPSH010000013.1"/>
</dbReference>
<dbReference type="PANTHER" id="PTHR46683">
    <property type="entry name" value="OROTATE PHOSPHORIBOSYLTRANSFERASE 1-RELATED"/>
    <property type="match status" value="1"/>
</dbReference>
<feature type="binding site" evidence="9">
    <location>
        <begin position="46"/>
        <end position="47"/>
    </location>
    <ligand>
        <name>orotate</name>
        <dbReference type="ChEBI" id="CHEBI:30839"/>
    </ligand>
</feature>
<name>A0ABV2QG50_9BURK</name>
<evidence type="ECO:0000256" key="5">
    <source>
        <dbReference type="ARBA" id="ARBA00011971"/>
    </source>
</evidence>
<evidence type="ECO:0000256" key="1">
    <source>
        <dbReference type="ARBA" id="ARBA00003769"/>
    </source>
</evidence>
<evidence type="ECO:0000256" key="9">
    <source>
        <dbReference type="HAMAP-Rule" id="MF_01208"/>
    </source>
</evidence>
<dbReference type="InterPro" id="IPR023031">
    <property type="entry name" value="OPRT"/>
</dbReference>
<gene>
    <name evidence="9" type="primary">pyrE</name>
    <name evidence="11" type="ORF">ABIE13_005133</name>
</gene>
<feature type="binding site" description="in other chain" evidence="9">
    <location>
        <begin position="84"/>
        <end position="85"/>
    </location>
    <ligand>
        <name>5-phospho-alpha-D-ribose 1-diphosphate</name>
        <dbReference type="ChEBI" id="CHEBI:58017"/>
        <note>ligand shared between dimeric partners</note>
    </ligand>
</feature>